<dbReference type="GO" id="GO:0006310">
    <property type="term" value="P:DNA recombination"/>
    <property type="evidence" value="ECO:0007669"/>
    <property type="project" value="UniProtKB-KW"/>
</dbReference>
<dbReference type="PROSITE" id="PS51898">
    <property type="entry name" value="TYR_RECOMBINASE"/>
    <property type="match status" value="1"/>
</dbReference>
<dbReference type="PANTHER" id="PTHR30349">
    <property type="entry name" value="PHAGE INTEGRASE-RELATED"/>
    <property type="match status" value="1"/>
</dbReference>
<evidence type="ECO:0000313" key="4">
    <source>
        <dbReference type="Proteomes" id="UP001198962"/>
    </source>
</evidence>
<evidence type="ECO:0000256" key="1">
    <source>
        <dbReference type="ARBA" id="ARBA00023172"/>
    </source>
</evidence>
<sequence>MFFYIAIFTGARRGEMISLLWSDIDFSKNSIQFTKSTVRVNGNVIHKDTKTHATRRCIVPDVVIQIARELLNEQKKLSLQLGESWMGLRGNRFSENFVFIQDRGQQMNINSPRTEFRRLIRIYNTNVAQDESEMLPKDLTLHDLRHTTASILINKKLDPRSVAGVLGHSNTSTTLNIYAYFFHQTSEEAARIMSETLIEPQSQPYSC</sequence>
<evidence type="ECO:0000259" key="2">
    <source>
        <dbReference type="PROSITE" id="PS51898"/>
    </source>
</evidence>
<dbReference type="RefSeq" id="WP_308451294.1">
    <property type="nucleotide sequence ID" value="NZ_JAJEPU010000018.1"/>
</dbReference>
<dbReference type="PANTHER" id="PTHR30349:SF94">
    <property type="entry name" value="INTEGRASE_RECOMBINASE HI_1414-RELATED"/>
    <property type="match status" value="1"/>
</dbReference>
<gene>
    <name evidence="3" type="ORF">LKD32_07610</name>
</gene>
<feature type="domain" description="Tyr recombinase" evidence="2">
    <location>
        <begin position="1"/>
        <end position="194"/>
    </location>
</feature>
<dbReference type="InterPro" id="IPR050090">
    <property type="entry name" value="Tyrosine_recombinase_XerCD"/>
</dbReference>
<dbReference type="Gene3D" id="1.10.443.10">
    <property type="entry name" value="Intergrase catalytic core"/>
    <property type="match status" value="1"/>
</dbReference>
<reference evidence="3" key="1">
    <citation type="submission" date="2021-10" db="EMBL/GenBank/DDBJ databases">
        <title>Anaerobic single-cell dispensing facilitates the cultivation of human gut bacteria.</title>
        <authorList>
            <person name="Afrizal A."/>
        </authorList>
    </citation>
    <scope>NUCLEOTIDE SEQUENCE</scope>
    <source>
        <strain evidence="3">CLA-AA-H274</strain>
    </source>
</reference>
<name>A0AAE3DL62_9FIRM</name>
<dbReference type="SUPFAM" id="SSF56349">
    <property type="entry name" value="DNA breaking-rejoining enzymes"/>
    <property type="match status" value="1"/>
</dbReference>
<accession>A0AAE3DL62</accession>
<dbReference type="InterPro" id="IPR011010">
    <property type="entry name" value="DNA_brk_join_enz"/>
</dbReference>
<evidence type="ECO:0000313" key="3">
    <source>
        <dbReference type="EMBL" id="MCC2164746.1"/>
    </source>
</evidence>
<dbReference type="AlphaFoldDB" id="A0AAE3DL62"/>
<comment type="caution">
    <text evidence="3">The sequence shown here is derived from an EMBL/GenBank/DDBJ whole genome shotgun (WGS) entry which is preliminary data.</text>
</comment>
<keyword evidence="4" id="KW-1185">Reference proteome</keyword>
<proteinExistence type="predicted"/>
<dbReference type="Proteomes" id="UP001198962">
    <property type="component" value="Unassembled WGS sequence"/>
</dbReference>
<dbReference type="EMBL" id="JAJEPU010000018">
    <property type="protein sequence ID" value="MCC2164746.1"/>
    <property type="molecule type" value="Genomic_DNA"/>
</dbReference>
<dbReference type="GO" id="GO:0003677">
    <property type="term" value="F:DNA binding"/>
    <property type="evidence" value="ECO:0007669"/>
    <property type="project" value="InterPro"/>
</dbReference>
<dbReference type="InterPro" id="IPR013762">
    <property type="entry name" value="Integrase-like_cat_sf"/>
</dbReference>
<dbReference type="CDD" id="cd01189">
    <property type="entry name" value="INT_ICEBs1_C_like"/>
    <property type="match status" value="1"/>
</dbReference>
<dbReference type="Pfam" id="PF00589">
    <property type="entry name" value="Phage_integrase"/>
    <property type="match status" value="1"/>
</dbReference>
<protein>
    <submittedName>
        <fullName evidence="3">Site-specific integrase</fullName>
    </submittedName>
</protein>
<dbReference type="InterPro" id="IPR002104">
    <property type="entry name" value="Integrase_catalytic"/>
</dbReference>
<keyword evidence="1" id="KW-0233">DNA recombination</keyword>
<dbReference type="GO" id="GO:0015074">
    <property type="term" value="P:DNA integration"/>
    <property type="evidence" value="ECO:0007669"/>
    <property type="project" value="InterPro"/>
</dbReference>
<organism evidence="3 4">
    <name type="scientific">Brotaphodocola catenula</name>
    <dbReference type="NCBI Taxonomy" id="2885361"/>
    <lineage>
        <taxon>Bacteria</taxon>
        <taxon>Bacillati</taxon>
        <taxon>Bacillota</taxon>
        <taxon>Clostridia</taxon>
        <taxon>Lachnospirales</taxon>
        <taxon>Lachnospiraceae</taxon>
        <taxon>Brotaphodocola</taxon>
    </lineage>
</organism>